<dbReference type="RefSeq" id="WP_090703174.1">
    <property type="nucleotide sequence ID" value="NZ_FOSP01000054.1"/>
</dbReference>
<dbReference type="Proteomes" id="UP000199533">
    <property type="component" value="Unassembled WGS sequence"/>
</dbReference>
<evidence type="ECO:0000313" key="2">
    <source>
        <dbReference type="EMBL" id="SFL28852.1"/>
    </source>
</evidence>
<evidence type="ECO:0000313" key="3">
    <source>
        <dbReference type="Proteomes" id="UP000199533"/>
    </source>
</evidence>
<evidence type="ECO:0000256" key="1">
    <source>
        <dbReference type="SAM" id="SignalP"/>
    </source>
</evidence>
<accession>A0A1I4GFK2</accession>
<dbReference type="AlphaFoldDB" id="A0A1I4GFK2"/>
<gene>
    <name evidence="2" type="ORF">SAMN05216302_10543</name>
</gene>
<dbReference type="OrthoDB" id="9788899at2"/>
<evidence type="ECO:0008006" key="4">
    <source>
        <dbReference type="Google" id="ProtNLM"/>
    </source>
</evidence>
<proteinExistence type="predicted"/>
<keyword evidence="1" id="KW-0732">Signal</keyword>
<organism evidence="2 3">
    <name type="scientific">Nitrosomonas aestuarii</name>
    <dbReference type="NCBI Taxonomy" id="52441"/>
    <lineage>
        <taxon>Bacteria</taxon>
        <taxon>Pseudomonadati</taxon>
        <taxon>Pseudomonadota</taxon>
        <taxon>Betaproteobacteria</taxon>
        <taxon>Nitrosomonadales</taxon>
        <taxon>Nitrosomonadaceae</taxon>
        <taxon>Nitrosomonas</taxon>
    </lineage>
</organism>
<keyword evidence="3" id="KW-1185">Reference proteome</keyword>
<protein>
    <recommendedName>
        <fullName evidence="4">DUF4136 domain-containing protein</fullName>
    </recommendedName>
</protein>
<dbReference type="STRING" id="52441.SAMN05216302_10543"/>
<feature type="signal peptide" evidence="1">
    <location>
        <begin position="1"/>
        <end position="21"/>
    </location>
</feature>
<sequence>MKPNITICILCLTLLTGCAHTNQQVLDMGDETQLQRRSYQSRIFETTDKEKVLRAVISTLQDLGFVIDRADLVLGSVSATKWDRHQIKITVSVRDRGSDRMLVRANAQFNVKPVEDPKQYQNFFSSLEKSLFLTAHAGE</sequence>
<reference evidence="3" key="1">
    <citation type="submission" date="2016-10" db="EMBL/GenBank/DDBJ databases">
        <authorList>
            <person name="Varghese N."/>
            <person name="Submissions S."/>
        </authorList>
    </citation>
    <scope>NUCLEOTIDE SEQUENCE [LARGE SCALE GENOMIC DNA]</scope>
    <source>
        <strain evidence="3">Nm69</strain>
    </source>
</reference>
<feature type="chain" id="PRO_5011476110" description="DUF4136 domain-containing protein" evidence="1">
    <location>
        <begin position="22"/>
        <end position="139"/>
    </location>
</feature>
<name>A0A1I4GFK2_9PROT</name>
<dbReference type="EMBL" id="FOSP01000054">
    <property type="protein sequence ID" value="SFL28852.1"/>
    <property type="molecule type" value="Genomic_DNA"/>
</dbReference>
<dbReference type="PROSITE" id="PS51257">
    <property type="entry name" value="PROKAR_LIPOPROTEIN"/>
    <property type="match status" value="1"/>
</dbReference>